<evidence type="ECO:0000313" key="3">
    <source>
        <dbReference type="Proteomes" id="UP000273044"/>
    </source>
</evidence>
<dbReference type="PROSITE" id="PS51186">
    <property type="entry name" value="GNAT"/>
    <property type="match status" value="1"/>
</dbReference>
<dbReference type="Pfam" id="PF00583">
    <property type="entry name" value="Acetyltransf_1"/>
    <property type="match status" value="1"/>
</dbReference>
<gene>
    <name evidence="2" type="ORF">NCTC12967_01229</name>
</gene>
<keyword evidence="3" id="KW-1185">Reference proteome</keyword>
<name>A0A3S4UC21_9ACTN</name>
<sequence>MPIPDSVRLAMPVEAVDIARLQRKSWSRQPGMAAALAAIPADQAVRTWHEAIVKPPLAHCRVLVALSRGRVVGFVVTGPSNDPDAEVTDGMVAEFVTDADVLDDHASRLVNAAVDTLRADGYETATWWVRSDDDALRGFLIECGWAADGAHRSLGTEDGAETVKQVRLMTRITDRGPATDAG</sequence>
<feature type="domain" description="N-acetyltransferase" evidence="1">
    <location>
        <begin position="5"/>
        <end position="169"/>
    </location>
</feature>
<dbReference type="InterPro" id="IPR016181">
    <property type="entry name" value="Acyl_CoA_acyltransferase"/>
</dbReference>
<proteinExistence type="predicted"/>
<organism evidence="2 3">
    <name type="scientific">Arachnia propionica</name>
    <dbReference type="NCBI Taxonomy" id="1750"/>
    <lineage>
        <taxon>Bacteria</taxon>
        <taxon>Bacillati</taxon>
        <taxon>Actinomycetota</taxon>
        <taxon>Actinomycetes</taxon>
        <taxon>Propionibacteriales</taxon>
        <taxon>Propionibacteriaceae</taxon>
        <taxon>Arachnia</taxon>
    </lineage>
</organism>
<dbReference type="AlphaFoldDB" id="A0A3S4UC21"/>
<dbReference type="GO" id="GO:0016747">
    <property type="term" value="F:acyltransferase activity, transferring groups other than amino-acyl groups"/>
    <property type="evidence" value="ECO:0007669"/>
    <property type="project" value="InterPro"/>
</dbReference>
<dbReference type="SUPFAM" id="SSF55729">
    <property type="entry name" value="Acyl-CoA N-acyltransferases (Nat)"/>
    <property type="match status" value="1"/>
</dbReference>
<dbReference type="Gene3D" id="3.40.630.30">
    <property type="match status" value="1"/>
</dbReference>
<reference evidence="2 3" key="1">
    <citation type="submission" date="2018-12" db="EMBL/GenBank/DDBJ databases">
        <authorList>
            <consortium name="Pathogen Informatics"/>
        </authorList>
    </citation>
    <scope>NUCLEOTIDE SEQUENCE [LARGE SCALE GENOMIC DNA]</scope>
    <source>
        <strain evidence="2 3">NCTC12967</strain>
    </source>
</reference>
<dbReference type="InterPro" id="IPR000182">
    <property type="entry name" value="GNAT_dom"/>
</dbReference>
<evidence type="ECO:0000259" key="1">
    <source>
        <dbReference type="PROSITE" id="PS51186"/>
    </source>
</evidence>
<dbReference type="GeneID" id="64406706"/>
<evidence type="ECO:0000313" key="2">
    <source>
        <dbReference type="EMBL" id="VEH69948.1"/>
    </source>
</evidence>
<protein>
    <recommendedName>
        <fullName evidence="1">N-acetyltransferase domain-containing protein</fullName>
    </recommendedName>
</protein>
<dbReference type="RefSeq" id="WP_061787068.1">
    <property type="nucleotide sequence ID" value="NZ_CAURRE010000009.1"/>
</dbReference>
<accession>A0A3S4UC21</accession>
<dbReference type="EMBL" id="LR134406">
    <property type="protein sequence ID" value="VEH69948.1"/>
    <property type="molecule type" value="Genomic_DNA"/>
</dbReference>
<dbReference type="Proteomes" id="UP000273044">
    <property type="component" value="Chromosome"/>
</dbReference>